<dbReference type="Proteomes" id="UP000694580">
    <property type="component" value="Chromosome 7"/>
</dbReference>
<reference evidence="1" key="3">
    <citation type="submission" date="2025-09" db="UniProtKB">
        <authorList>
            <consortium name="Ensembl"/>
        </authorList>
    </citation>
    <scope>IDENTIFICATION</scope>
</reference>
<organism evidence="1 2">
    <name type="scientific">Denticeps clupeoides</name>
    <name type="common">denticle herring</name>
    <dbReference type="NCBI Taxonomy" id="299321"/>
    <lineage>
        <taxon>Eukaryota</taxon>
        <taxon>Metazoa</taxon>
        <taxon>Chordata</taxon>
        <taxon>Craniata</taxon>
        <taxon>Vertebrata</taxon>
        <taxon>Euteleostomi</taxon>
        <taxon>Actinopterygii</taxon>
        <taxon>Neopterygii</taxon>
        <taxon>Teleostei</taxon>
        <taxon>Clupei</taxon>
        <taxon>Clupeiformes</taxon>
        <taxon>Denticipitoidei</taxon>
        <taxon>Denticipitidae</taxon>
        <taxon>Denticeps</taxon>
    </lineage>
</organism>
<protein>
    <submittedName>
        <fullName evidence="1">Uncharacterized protein</fullName>
    </submittedName>
</protein>
<dbReference type="GeneTree" id="ENSGT00910000147748"/>
<sequence length="127" mass="13466">MTGARGAVCGDGALLSGTLAVRDSNRQPSDYGAASLTARPPLMAVRGTYEFEHVPVEDVVVGEALSVEEVPEELPQVGVVRLVVEAQGATEVQVGGELGCKKTEARMRQDVHTWHLWPVSSRRGGDG</sequence>
<reference evidence="1" key="2">
    <citation type="submission" date="2025-08" db="UniProtKB">
        <authorList>
            <consortium name="Ensembl"/>
        </authorList>
    </citation>
    <scope>IDENTIFICATION</scope>
</reference>
<proteinExistence type="predicted"/>
<evidence type="ECO:0000313" key="2">
    <source>
        <dbReference type="Proteomes" id="UP000694580"/>
    </source>
</evidence>
<dbReference type="AlphaFoldDB" id="A0AAY4C7L5"/>
<evidence type="ECO:0000313" key="1">
    <source>
        <dbReference type="Ensembl" id="ENSDCDP00010029017.1"/>
    </source>
</evidence>
<name>A0AAY4C7L5_9TELE</name>
<reference evidence="1 2" key="1">
    <citation type="submission" date="2020-06" db="EMBL/GenBank/DDBJ databases">
        <authorList>
            <consortium name="Wellcome Sanger Institute Data Sharing"/>
        </authorList>
    </citation>
    <scope>NUCLEOTIDE SEQUENCE [LARGE SCALE GENOMIC DNA]</scope>
</reference>
<accession>A0AAY4C7L5</accession>
<dbReference type="Ensembl" id="ENSDCDT00010035802.1">
    <property type="protein sequence ID" value="ENSDCDP00010029017.1"/>
    <property type="gene ID" value="ENSDCDG00010018298.1"/>
</dbReference>
<keyword evidence="2" id="KW-1185">Reference proteome</keyword>